<accession>A0A448KFU3</accession>
<gene>
    <name evidence="1" type="ORF">NCTC11923_02467</name>
</gene>
<organism evidence="1 2">
    <name type="scientific">Actinomyces slackii</name>
    <dbReference type="NCBI Taxonomy" id="52774"/>
    <lineage>
        <taxon>Bacteria</taxon>
        <taxon>Bacillati</taxon>
        <taxon>Actinomycetota</taxon>
        <taxon>Actinomycetes</taxon>
        <taxon>Actinomycetales</taxon>
        <taxon>Actinomycetaceae</taxon>
        <taxon>Actinomyces</taxon>
    </lineage>
</organism>
<reference evidence="1 2" key="1">
    <citation type="submission" date="2018-12" db="EMBL/GenBank/DDBJ databases">
        <authorList>
            <consortium name="Pathogen Informatics"/>
        </authorList>
    </citation>
    <scope>NUCLEOTIDE SEQUENCE [LARGE SCALE GENOMIC DNA]</scope>
    <source>
        <strain evidence="1 2">NCTC11923</strain>
    </source>
</reference>
<dbReference type="AlphaFoldDB" id="A0A448KFU3"/>
<proteinExistence type="predicted"/>
<keyword evidence="2" id="KW-1185">Reference proteome</keyword>
<evidence type="ECO:0000313" key="1">
    <source>
        <dbReference type="EMBL" id="VEG75789.1"/>
    </source>
</evidence>
<protein>
    <submittedName>
        <fullName evidence="1">Uncharacterized protein</fullName>
    </submittedName>
</protein>
<evidence type="ECO:0000313" key="2">
    <source>
        <dbReference type="Proteomes" id="UP000276899"/>
    </source>
</evidence>
<dbReference type="EMBL" id="LR134363">
    <property type="protein sequence ID" value="VEG75789.1"/>
    <property type="molecule type" value="Genomic_DNA"/>
</dbReference>
<dbReference type="Proteomes" id="UP000276899">
    <property type="component" value="Chromosome"/>
</dbReference>
<dbReference type="KEGG" id="asla:NCTC11923_02467"/>
<dbReference type="RefSeq" id="WP_197719246.1">
    <property type="nucleotide sequence ID" value="NZ_CBCRWE010000073.1"/>
</dbReference>
<name>A0A448KFU3_9ACTO</name>
<sequence length="54" mass="5833">MATSERAVRLLDANVLVALSLANHAHHAIVTLDARISASLAKADRRFVEVIPLD</sequence>